<evidence type="ECO:0000259" key="5">
    <source>
        <dbReference type="PROSITE" id="PS52033"/>
    </source>
</evidence>
<accession>A0A3Q3JMU8</accession>
<evidence type="ECO:0000256" key="2">
    <source>
        <dbReference type="ARBA" id="ARBA00022690"/>
    </source>
</evidence>
<comment type="similarity">
    <text evidence="1 4">Belongs to the protease inhibitor I47 (latexin) family.</text>
</comment>
<dbReference type="Ensembl" id="ENSMALT00000018353.1">
    <property type="protein sequence ID" value="ENSMALP00000018005.1"/>
    <property type="gene ID" value="ENSMALG00000012560.1"/>
</dbReference>
<dbReference type="InterPro" id="IPR049897">
    <property type="entry name" value="CYSTATIN_LXN"/>
</dbReference>
<evidence type="ECO:0000256" key="3">
    <source>
        <dbReference type="ARBA" id="ARBA00022737"/>
    </source>
</evidence>
<protein>
    <recommendedName>
        <fullName evidence="5">Cystatin LXN-type domain-containing protein</fullName>
    </recommendedName>
</protein>
<proteinExistence type="inferred from homology"/>
<keyword evidence="3" id="KW-0677">Repeat</keyword>
<evidence type="ECO:0000313" key="6">
    <source>
        <dbReference type="Ensembl" id="ENSMALP00000018005.1"/>
    </source>
</evidence>
<reference evidence="6" key="1">
    <citation type="submission" date="2025-08" db="UniProtKB">
        <authorList>
            <consortium name="Ensembl"/>
        </authorList>
    </citation>
    <scope>IDENTIFICATION</scope>
</reference>
<dbReference type="InterPro" id="IPR046350">
    <property type="entry name" value="Cystatin_sf"/>
</dbReference>
<dbReference type="InterPro" id="IPR009684">
    <property type="entry name" value="Latexin"/>
</dbReference>
<evidence type="ECO:0000256" key="4">
    <source>
        <dbReference type="PROSITE-ProRule" id="PRU01377"/>
    </source>
</evidence>
<reference evidence="6" key="2">
    <citation type="submission" date="2025-09" db="UniProtKB">
        <authorList>
            <consortium name="Ensembl"/>
        </authorList>
    </citation>
    <scope>IDENTIFICATION</scope>
</reference>
<evidence type="ECO:0000313" key="7">
    <source>
        <dbReference type="Proteomes" id="UP000261600"/>
    </source>
</evidence>
<dbReference type="Gene3D" id="3.10.450.10">
    <property type="match status" value="1"/>
</dbReference>
<dbReference type="STRING" id="43700.ENSMALP00000018005"/>
<feature type="domain" description="Cystatin LXN-type" evidence="5">
    <location>
        <begin position="2"/>
        <end position="104"/>
    </location>
</feature>
<name>A0A3Q3JMU8_MONAL</name>
<dbReference type="GO" id="GO:0005615">
    <property type="term" value="C:extracellular space"/>
    <property type="evidence" value="ECO:0007669"/>
    <property type="project" value="TreeGrafter"/>
</dbReference>
<keyword evidence="7" id="KW-1185">Reference proteome</keyword>
<dbReference type="FunFam" id="3.10.450.10:FF:000007">
    <property type="entry name" value="latexin"/>
    <property type="match status" value="1"/>
</dbReference>
<dbReference type="PANTHER" id="PTHR28591:SF1">
    <property type="entry name" value="LATEXIN"/>
    <property type="match status" value="1"/>
</dbReference>
<dbReference type="PROSITE" id="PS52033">
    <property type="entry name" value="CYSTATIN_LXN"/>
    <property type="match status" value="1"/>
</dbReference>
<dbReference type="PANTHER" id="PTHR28591">
    <property type="entry name" value="LATEXIN"/>
    <property type="match status" value="1"/>
</dbReference>
<keyword evidence="2 4" id="KW-0646">Protease inhibitor</keyword>
<dbReference type="Pfam" id="PF06907">
    <property type="entry name" value="LXN"/>
    <property type="match status" value="1"/>
</dbReference>
<dbReference type="Proteomes" id="UP000261600">
    <property type="component" value="Unplaced"/>
</dbReference>
<evidence type="ECO:0000256" key="1">
    <source>
        <dbReference type="ARBA" id="ARBA00010083"/>
    </source>
</evidence>
<dbReference type="AlphaFoldDB" id="A0A3Q3JMU8"/>
<sequence>MATGELNPSHYPARRAAQVIQHHLNTHYGSPYRLFMLHKVHRGYAEDVADSGRKYQLDVSVEELLSNVGHVFFLNGTFTLFIHSQESHTQQSSFIHILSGLDLV</sequence>
<dbReference type="GO" id="GO:0008191">
    <property type="term" value="F:metalloendopeptidase inhibitor activity"/>
    <property type="evidence" value="ECO:0007669"/>
    <property type="project" value="UniProtKB-UniRule"/>
</dbReference>
<organism evidence="6 7">
    <name type="scientific">Monopterus albus</name>
    <name type="common">Swamp eel</name>
    <dbReference type="NCBI Taxonomy" id="43700"/>
    <lineage>
        <taxon>Eukaryota</taxon>
        <taxon>Metazoa</taxon>
        <taxon>Chordata</taxon>
        <taxon>Craniata</taxon>
        <taxon>Vertebrata</taxon>
        <taxon>Euteleostomi</taxon>
        <taxon>Actinopterygii</taxon>
        <taxon>Neopterygii</taxon>
        <taxon>Teleostei</taxon>
        <taxon>Neoteleostei</taxon>
        <taxon>Acanthomorphata</taxon>
        <taxon>Anabantaria</taxon>
        <taxon>Synbranchiformes</taxon>
        <taxon>Synbranchidae</taxon>
        <taxon>Monopterus</taxon>
    </lineage>
</organism>
<dbReference type="SUPFAM" id="SSF54403">
    <property type="entry name" value="Cystatin/monellin"/>
    <property type="match status" value="1"/>
</dbReference>